<name>A0ABD1NHT0_9FABA</name>
<evidence type="ECO:0000313" key="2">
    <source>
        <dbReference type="Proteomes" id="UP001603857"/>
    </source>
</evidence>
<comment type="caution">
    <text evidence="1">The sequence shown here is derived from an EMBL/GenBank/DDBJ whole genome shotgun (WGS) entry which is preliminary data.</text>
</comment>
<evidence type="ECO:0008006" key="3">
    <source>
        <dbReference type="Google" id="ProtNLM"/>
    </source>
</evidence>
<evidence type="ECO:0000313" key="1">
    <source>
        <dbReference type="EMBL" id="KAL2347669.1"/>
    </source>
</evidence>
<reference evidence="1 2" key="1">
    <citation type="submission" date="2024-08" db="EMBL/GenBank/DDBJ databases">
        <title>Insights into the chromosomal genome structure of Flemingia macrophylla.</title>
        <authorList>
            <person name="Ding Y."/>
            <person name="Zhao Y."/>
            <person name="Bi W."/>
            <person name="Wu M."/>
            <person name="Zhao G."/>
            <person name="Gong Y."/>
            <person name="Li W."/>
            <person name="Zhang P."/>
        </authorList>
    </citation>
    <scope>NUCLEOTIDE SEQUENCE [LARGE SCALE GENOMIC DNA]</scope>
    <source>
        <strain evidence="1">DYQJB</strain>
        <tissue evidence="1">Leaf</tissue>
    </source>
</reference>
<sequence length="53" mass="6161">MLDNTFTKSEVVFLFTILNATFFSKVSRITPRTYQSNNSQSVCFMSSNFFFLC</sequence>
<dbReference type="Proteomes" id="UP001603857">
    <property type="component" value="Unassembled WGS sequence"/>
</dbReference>
<organism evidence="1 2">
    <name type="scientific">Flemingia macrophylla</name>
    <dbReference type="NCBI Taxonomy" id="520843"/>
    <lineage>
        <taxon>Eukaryota</taxon>
        <taxon>Viridiplantae</taxon>
        <taxon>Streptophyta</taxon>
        <taxon>Embryophyta</taxon>
        <taxon>Tracheophyta</taxon>
        <taxon>Spermatophyta</taxon>
        <taxon>Magnoliopsida</taxon>
        <taxon>eudicotyledons</taxon>
        <taxon>Gunneridae</taxon>
        <taxon>Pentapetalae</taxon>
        <taxon>rosids</taxon>
        <taxon>fabids</taxon>
        <taxon>Fabales</taxon>
        <taxon>Fabaceae</taxon>
        <taxon>Papilionoideae</taxon>
        <taxon>50 kb inversion clade</taxon>
        <taxon>NPAAA clade</taxon>
        <taxon>indigoferoid/millettioid clade</taxon>
        <taxon>Phaseoleae</taxon>
        <taxon>Flemingia</taxon>
    </lineage>
</organism>
<proteinExistence type="predicted"/>
<protein>
    <recommendedName>
        <fullName evidence="3">Ribosomal protein L36</fullName>
    </recommendedName>
</protein>
<accession>A0ABD1NHT0</accession>
<dbReference type="EMBL" id="JBGMDY010000001">
    <property type="protein sequence ID" value="KAL2347669.1"/>
    <property type="molecule type" value="Genomic_DNA"/>
</dbReference>
<gene>
    <name evidence="1" type="ORF">Fmac_001669</name>
</gene>
<keyword evidence="2" id="KW-1185">Reference proteome</keyword>
<dbReference type="AlphaFoldDB" id="A0ABD1NHT0"/>